<organism evidence="4 5">
    <name type="scientific">Puccinia sorghi</name>
    <dbReference type="NCBI Taxonomy" id="27349"/>
    <lineage>
        <taxon>Eukaryota</taxon>
        <taxon>Fungi</taxon>
        <taxon>Dikarya</taxon>
        <taxon>Basidiomycota</taxon>
        <taxon>Pucciniomycotina</taxon>
        <taxon>Pucciniomycetes</taxon>
        <taxon>Pucciniales</taxon>
        <taxon>Pucciniaceae</taxon>
        <taxon>Puccinia</taxon>
    </lineage>
</organism>
<feature type="region of interest" description="Disordered" evidence="3">
    <location>
        <begin position="927"/>
        <end position="978"/>
    </location>
</feature>
<feature type="compositionally biased region" description="Low complexity" evidence="3">
    <location>
        <begin position="927"/>
        <end position="973"/>
    </location>
</feature>
<evidence type="ECO:0000256" key="3">
    <source>
        <dbReference type="SAM" id="MobiDB-lite"/>
    </source>
</evidence>
<feature type="region of interest" description="Disordered" evidence="3">
    <location>
        <begin position="746"/>
        <end position="846"/>
    </location>
</feature>
<feature type="compositionally biased region" description="Polar residues" evidence="3">
    <location>
        <begin position="758"/>
        <end position="770"/>
    </location>
</feature>
<name>A0A0L6UI40_9BASI</name>
<dbReference type="SMART" id="SM00028">
    <property type="entry name" value="TPR"/>
    <property type="match status" value="3"/>
</dbReference>
<evidence type="ECO:0000256" key="2">
    <source>
        <dbReference type="ARBA" id="ARBA00038251"/>
    </source>
</evidence>
<evidence type="ECO:0000256" key="1">
    <source>
        <dbReference type="ARBA" id="ARBA00002550"/>
    </source>
</evidence>
<dbReference type="AlphaFoldDB" id="A0A0L6UI40"/>
<dbReference type="Gene3D" id="1.25.40.10">
    <property type="entry name" value="Tetratricopeptide repeat domain"/>
    <property type="match status" value="2"/>
</dbReference>
<feature type="compositionally biased region" description="Polar residues" evidence="3">
    <location>
        <begin position="816"/>
        <end position="839"/>
    </location>
</feature>
<dbReference type="Proteomes" id="UP000037035">
    <property type="component" value="Unassembled WGS sequence"/>
</dbReference>
<proteinExistence type="inferred from homology"/>
<comment type="function">
    <text evidence="1">Involved in endocytosis.</text>
</comment>
<reference evidence="4 5" key="1">
    <citation type="submission" date="2015-08" db="EMBL/GenBank/DDBJ databases">
        <title>Next Generation Sequencing and Analysis of the Genome of Puccinia sorghi L Schw, the Causal Agent of Maize Common Rust.</title>
        <authorList>
            <person name="Rochi L."/>
            <person name="Burguener G."/>
            <person name="Darino M."/>
            <person name="Turjanski A."/>
            <person name="Kreff E."/>
            <person name="Dieguez M.J."/>
            <person name="Sacco F."/>
        </authorList>
    </citation>
    <scope>NUCLEOTIDE SEQUENCE [LARGE SCALE GENOMIC DNA]</scope>
    <source>
        <strain evidence="4 5">RO10H11247</strain>
    </source>
</reference>
<dbReference type="OrthoDB" id="29013at2759"/>
<keyword evidence="5" id="KW-1185">Reference proteome</keyword>
<gene>
    <name evidence="4" type="ORF">VP01_582g5</name>
</gene>
<comment type="similarity">
    <text evidence="2">Belongs to the YPP1 family.</text>
</comment>
<dbReference type="InterPro" id="IPR051722">
    <property type="entry name" value="Endocytosis_PI4K-reg_protein"/>
</dbReference>
<dbReference type="PANTHER" id="PTHR23083:SF464">
    <property type="entry name" value="TETRATRICOPEPTIDE REPEAT DOMAIN 7, ISOFORM A"/>
    <property type="match status" value="1"/>
</dbReference>
<evidence type="ECO:0000313" key="5">
    <source>
        <dbReference type="Proteomes" id="UP000037035"/>
    </source>
</evidence>
<dbReference type="InterPro" id="IPR019734">
    <property type="entry name" value="TPR_rpt"/>
</dbReference>
<dbReference type="STRING" id="27349.A0A0L6UI40"/>
<accession>A0A0L6UI40</accession>
<sequence length="1198" mass="133024">MRRLSRKFPGSFFWAAAHLTNGAGTGEEIELPGTPEVPAVNRPNDVNGGALCKWAVDHTLPFDPNTNCWMSIISRHQPKGQTYARFLDLVRSAGSWTQSTPITAKGALITPTSNPGEVGPGLSWTEIIRKYLKHNPERARETISSVTAEVATTELALRVLLASADQEQAYDHDKAHLNDDPESGRSLLPPLVRTEDKETAQQHITRLSATLAKHKTNDPDPKLLSEQNAANIVISFGNYITADYGQCLQTIQKCTFVIPETVDLNFDKYDVILLIIGLTPWLKSAMAQKYPLRSNLTTELWKSTTLAWALCPWALRMNFIMSCMDGQSWQCIVLVYFQGSQRKQLTHDYTRPGMPSLELHRCYHCRARYWPLSFRLNKRVVIYKSFIRLLLITARSNTWKSPSTQPVNEYSEVAISTSQDGELITVRSHGIGWRSELITITKSYNAILRMTTIFPKAGSSNHLVLEFCDMLYEGWQLGGSDPENTSQIIEMLHDATRRTFHSQRILRYLVQLLDVKHDWDEAEAALDLYSQLYITASANGNSDSSKSETPRPLVSAEAQFNGDADALQADGGGASSVVSNRDSDEDFIRTIIYGSRMLIKFINNPQKAAKLLDRAHYVMKTTKVEALQNDVCLKSRLARMRGIAAGACAQQADQETRPTFHASYLEFLTEAAENDPTSFENMYHLAYAQAELRDVDSALVSARTAVEINPNHTNAWHLLCLLTSASKEFKLALDIAEVGLVNTEDLDYGESGMRTPRAGSSNLSQDSSLVGAQLTDETPADSSDTSPTSNIKPAAGLISEPEPPSQQAGEGHLTVPTASARPSRNTSFTPTGSHSSQTKLEFPEAKSDSLEASIQLRMTKNMLIESLQGPEVALSDQQNIFAFFAQMYSQVHPQGEAFDTLSNLFFPLNFFSHAAHSHFNSHSLTQSQSQLQSLPQSQSLFQSQSHSKSTGASSSMLRDRSSSSASPSTTRSPIRGSRLKVRKPTFDLKVSNSIRRRNHISPSVQLQKQRSTSGANDLAALTQEMADVVIKEDEKKETIANLRSLKILQDLWLMSAATFRRWGKISECKGAIQEAETLTGESAELWVQFGLYCLSISELGQAIDSLTKALAFSDYHIPAVVHMARILKEQGSVELAEGLLDVLTQTVAWDVPEAWYLLSEIYLSTDRLQRGKECLLFSLSLEETKPLRPLRLCLPSCL</sequence>
<evidence type="ECO:0000313" key="4">
    <source>
        <dbReference type="EMBL" id="KNZ48211.1"/>
    </source>
</evidence>
<dbReference type="InterPro" id="IPR011990">
    <property type="entry name" value="TPR-like_helical_dom_sf"/>
</dbReference>
<dbReference type="VEuPathDB" id="FungiDB:VP01_582g5"/>
<dbReference type="EMBL" id="LAVV01011085">
    <property type="protein sequence ID" value="KNZ48211.1"/>
    <property type="molecule type" value="Genomic_DNA"/>
</dbReference>
<dbReference type="PANTHER" id="PTHR23083">
    <property type="entry name" value="TETRATRICOPEPTIDE REPEAT PROTEIN, TPR"/>
    <property type="match status" value="1"/>
</dbReference>
<protein>
    <submittedName>
        <fullName evidence="4">Uncharacterized protein</fullName>
    </submittedName>
</protein>
<dbReference type="SUPFAM" id="SSF48452">
    <property type="entry name" value="TPR-like"/>
    <property type="match status" value="1"/>
</dbReference>
<feature type="compositionally biased region" description="Low complexity" evidence="3">
    <location>
        <begin position="775"/>
        <end position="789"/>
    </location>
</feature>
<comment type="caution">
    <text evidence="4">The sequence shown here is derived from an EMBL/GenBank/DDBJ whole genome shotgun (WGS) entry which is preliminary data.</text>
</comment>